<accession>A0A0A9DJK8</accession>
<reference evidence="1" key="2">
    <citation type="journal article" date="2015" name="Data Brief">
        <title>Shoot transcriptome of the giant reed, Arundo donax.</title>
        <authorList>
            <person name="Barrero R.A."/>
            <person name="Guerrero F.D."/>
            <person name="Moolhuijzen P."/>
            <person name="Goolsby J.A."/>
            <person name="Tidwell J."/>
            <person name="Bellgard S.E."/>
            <person name="Bellgard M.I."/>
        </authorList>
    </citation>
    <scope>NUCLEOTIDE SEQUENCE</scope>
    <source>
        <tissue evidence="1">Shoot tissue taken approximately 20 cm above the soil surface</tissue>
    </source>
</reference>
<dbReference type="AlphaFoldDB" id="A0A0A9DJK8"/>
<dbReference type="EMBL" id="GBRH01211027">
    <property type="protein sequence ID" value="JAD86868.1"/>
    <property type="molecule type" value="Transcribed_RNA"/>
</dbReference>
<organism evidence="1">
    <name type="scientific">Arundo donax</name>
    <name type="common">Giant reed</name>
    <name type="synonym">Donax arundinaceus</name>
    <dbReference type="NCBI Taxonomy" id="35708"/>
    <lineage>
        <taxon>Eukaryota</taxon>
        <taxon>Viridiplantae</taxon>
        <taxon>Streptophyta</taxon>
        <taxon>Embryophyta</taxon>
        <taxon>Tracheophyta</taxon>
        <taxon>Spermatophyta</taxon>
        <taxon>Magnoliopsida</taxon>
        <taxon>Liliopsida</taxon>
        <taxon>Poales</taxon>
        <taxon>Poaceae</taxon>
        <taxon>PACMAD clade</taxon>
        <taxon>Arundinoideae</taxon>
        <taxon>Arundineae</taxon>
        <taxon>Arundo</taxon>
    </lineage>
</organism>
<proteinExistence type="predicted"/>
<evidence type="ECO:0000313" key="1">
    <source>
        <dbReference type="EMBL" id="JAD86868.1"/>
    </source>
</evidence>
<name>A0A0A9DJK8_ARUDO</name>
<sequence>MILEMIVCSTRSPSAMTLVAMSLSVTMPESRPLASVSSTASTRLAAILRHASATVVPSGIVSAFDSRSFLTVLSPVPWLGEAGLGETLPLPLAAAVGSSDLQEDAADGGRLRVRRFGATAALALMTGVKVAVEARRGQ</sequence>
<reference evidence="1" key="1">
    <citation type="submission" date="2014-09" db="EMBL/GenBank/DDBJ databases">
        <authorList>
            <person name="Magalhaes I.L.F."/>
            <person name="Oliveira U."/>
            <person name="Santos F.R."/>
            <person name="Vidigal T.H.D.A."/>
            <person name="Brescovit A.D."/>
            <person name="Santos A.J."/>
        </authorList>
    </citation>
    <scope>NUCLEOTIDE SEQUENCE</scope>
    <source>
        <tissue evidence="1">Shoot tissue taken approximately 20 cm above the soil surface</tissue>
    </source>
</reference>
<protein>
    <submittedName>
        <fullName evidence="1">Uncharacterized protein</fullName>
    </submittedName>
</protein>